<keyword evidence="2" id="KW-1185">Reference proteome</keyword>
<dbReference type="Proteomes" id="UP000664109">
    <property type="component" value="Unassembled WGS sequence"/>
</dbReference>
<evidence type="ECO:0000313" key="2">
    <source>
        <dbReference type="Proteomes" id="UP000664109"/>
    </source>
</evidence>
<name>A0ABS2UTX2_9ACTN</name>
<evidence type="ECO:0000313" key="1">
    <source>
        <dbReference type="EMBL" id="MBM9621021.1"/>
    </source>
</evidence>
<gene>
    <name evidence="1" type="ORF">JE024_20210</name>
</gene>
<dbReference type="EMBL" id="JAFEJA010000001">
    <property type="protein sequence ID" value="MBM9621021.1"/>
    <property type="molecule type" value="Genomic_DNA"/>
</dbReference>
<reference evidence="1 2" key="1">
    <citation type="journal article" date="2016" name="Arch. Microbiol.">
        <title>Streptomyces zhihengii sp. nov., isolated from rhizospheric soil of Psammosilene tunicoides.</title>
        <authorList>
            <person name="Huang M.J."/>
            <person name="Fei J.J."/>
            <person name="Salam N."/>
            <person name="Kim C.J."/>
            <person name="Hozzein W.N."/>
            <person name="Xiao M."/>
            <person name="Huang H.Q."/>
            <person name="Li W.J."/>
        </authorList>
    </citation>
    <scope>NUCLEOTIDE SEQUENCE [LARGE SCALE GENOMIC DNA]</scope>
    <source>
        <strain evidence="1 2">YIM T102</strain>
    </source>
</reference>
<protein>
    <recommendedName>
        <fullName evidence="3">MuF-like minor capsid protein</fullName>
    </recommendedName>
</protein>
<sequence length="331" mass="35744">MSGPSPQARRWSAEHQALALSLVLRADALWSQVDPRRIGASWRRISAQLTAMLIAAQQASAEGAQAYVAAVVAATGEQSREEGSLNAAAFAGWAADGRSLSSLLELPSITTLTEIAAGLPEEAALQRGRMQLQRIVATEVADAGRSAVGASIVSNRTCTGYVRVVAPGACGRCVVLAGNVYGSAIAFRRHPLCHCIHEPTTLGRRGALVNPRQYFDSLTERQQNRAFTVAGARAIRDGADISSVVNARRRGAVYTATAYGRQVRATREGTTRRGLFTYQERARAIARGQVPASGRGFRLRTPRLLPEEIYDLAAGDRDEAIRMLRRFAYIR</sequence>
<evidence type="ECO:0008006" key="3">
    <source>
        <dbReference type="Google" id="ProtNLM"/>
    </source>
</evidence>
<accession>A0ABS2UTX2</accession>
<dbReference type="RefSeq" id="WP_205374928.1">
    <property type="nucleotide sequence ID" value="NZ_JAFEJA010000001.1"/>
</dbReference>
<organism evidence="1 2">
    <name type="scientific">Streptomyces zhihengii</name>
    <dbReference type="NCBI Taxonomy" id="1818004"/>
    <lineage>
        <taxon>Bacteria</taxon>
        <taxon>Bacillati</taxon>
        <taxon>Actinomycetota</taxon>
        <taxon>Actinomycetes</taxon>
        <taxon>Kitasatosporales</taxon>
        <taxon>Streptomycetaceae</taxon>
        <taxon>Streptomyces</taxon>
    </lineage>
</organism>
<comment type="caution">
    <text evidence="1">The sequence shown here is derived from an EMBL/GenBank/DDBJ whole genome shotgun (WGS) entry which is preliminary data.</text>
</comment>
<proteinExistence type="predicted"/>